<sequence>MNSNYRIFMSFISYSIFPTFPDRNSQSTKPDCRASKHRIRLLHHSLSSRLACDTICERHVFDQTTGFQSNDTYLIERQVFDSRLREVQDILLLEEYVIVSFIATEDIVVKEEYIIAGEVHFLVYGVLL</sequence>
<accession>A0A238BTU9</accession>
<dbReference type="EMBL" id="KZ270010">
    <property type="protein sequence ID" value="OZC08326.1"/>
    <property type="molecule type" value="Genomic_DNA"/>
</dbReference>
<proteinExistence type="predicted"/>
<gene>
    <name evidence="1" type="ORF">X798_04678</name>
</gene>
<keyword evidence="2" id="KW-1185">Reference proteome</keyword>
<name>A0A238BTU9_9BILA</name>
<organism evidence="1 2">
    <name type="scientific">Onchocerca flexuosa</name>
    <dbReference type="NCBI Taxonomy" id="387005"/>
    <lineage>
        <taxon>Eukaryota</taxon>
        <taxon>Metazoa</taxon>
        <taxon>Ecdysozoa</taxon>
        <taxon>Nematoda</taxon>
        <taxon>Chromadorea</taxon>
        <taxon>Rhabditida</taxon>
        <taxon>Spirurina</taxon>
        <taxon>Spiruromorpha</taxon>
        <taxon>Filarioidea</taxon>
        <taxon>Onchocercidae</taxon>
        <taxon>Onchocerca</taxon>
    </lineage>
</organism>
<protein>
    <submittedName>
        <fullName evidence="1">Uncharacterized protein</fullName>
    </submittedName>
</protein>
<evidence type="ECO:0000313" key="1">
    <source>
        <dbReference type="EMBL" id="OZC08326.1"/>
    </source>
</evidence>
<evidence type="ECO:0000313" key="2">
    <source>
        <dbReference type="Proteomes" id="UP000242913"/>
    </source>
</evidence>
<dbReference type="AlphaFoldDB" id="A0A238BTU9"/>
<dbReference type="Proteomes" id="UP000242913">
    <property type="component" value="Unassembled WGS sequence"/>
</dbReference>
<reference evidence="1 2" key="1">
    <citation type="submission" date="2015-12" db="EMBL/GenBank/DDBJ databases">
        <title>Draft genome of the nematode, Onchocerca flexuosa.</title>
        <authorList>
            <person name="Mitreva M."/>
        </authorList>
    </citation>
    <scope>NUCLEOTIDE SEQUENCE [LARGE SCALE GENOMIC DNA]</scope>
    <source>
        <strain evidence="1">Red Deer</strain>
    </source>
</reference>